<sequence length="140" mass="15980">MNKEIELVKKYFHLVETFHTDSQAYEEILHPNVIQTEYPNLVTPQIKSRSRDGLMNGAKAGKQLLSSQKFEIIGILAGPGHLTVELQWHGTVAVDVGPFTKEQQLMAYICTIFEFKDGKIFRQRNYDCYEPFKTGAKSAK</sequence>
<evidence type="ECO:0000313" key="3">
    <source>
        <dbReference type="Proteomes" id="UP000480178"/>
    </source>
</evidence>
<dbReference type="AlphaFoldDB" id="A0A6C0GKC8"/>
<dbReference type="KEGG" id="rhoz:GXP67_18430"/>
<organism evidence="2 3">
    <name type="scientific">Rhodocytophaga rosea</name>
    <dbReference type="NCBI Taxonomy" id="2704465"/>
    <lineage>
        <taxon>Bacteria</taxon>
        <taxon>Pseudomonadati</taxon>
        <taxon>Bacteroidota</taxon>
        <taxon>Cytophagia</taxon>
        <taxon>Cytophagales</taxon>
        <taxon>Rhodocytophagaceae</taxon>
        <taxon>Rhodocytophaga</taxon>
    </lineage>
</organism>
<evidence type="ECO:0000259" key="1">
    <source>
        <dbReference type="Pfam" id="PF12680"/>
    </source>
</evidence>
<dbReference type="InterPro" id="IPR037401">
    <property type="entry name" value="SnoaL-like"/>
</dbReference>
<reference evidence="2 3" key="1">
    <citation type="submission" date="2020-01" db="EMBL/GenBank/DDBJ databases">
        <authorList>
            <person name="Kim M.K."/>
        </authorList>
    </citation>
    <scope>NUCLEOTIDE SEQUENCE [LARGE SCALE GENOMIC DNA]</scope>
    <source>
        <strain evidence="2 3">172606-1</strain>
    </source>
</reference>
<dbReference type="RefSeq" id="WP_162444489.1">
    <property type="nucleotide sequence ID" value="NZ_CP048222.1"/>
</dbReference>
<name>A0A6C0GKC8_9BACT</name>
<dbReference type="Proteomes" id="UP000480178">
    <property type="component" value="Chromosome"/>
</dbReference>
<protein>
    <submittedName>
        <fullName evidence="2">Nuclear transport factor 2 family protein</fullName>
    </submittedName>
</protein>
<proteinExistence type="predicted"/>
<dbReference type="SUPFAM" id="SSF54427">
    <property type="entry name" value="NTF2-like"/>
    <property type="match status" value="1"/>
</dbReference>
<gene>
    <name evidence="2" type="ORF">GXP67_18430</name>
</gene>
<feature type="domain" description="SnoaL-like" evidence="1">
    <location>
        <begin position="9"/>
        <end position="122"/>
    </location>
</feature>
<dbReference type="EMBL" id="CP048222">
    <property type="protein sequence ID" value="QHT68478.1"/>
    <property type="molecule type" value="Genomic_DNA"/>
</dbReference>
<dbReference type="Pfam" id="PF12680">
    <property type="entry name" value="SnoaL_2"/>
    <property type="match status" value="1"/>
</dbReference>
<evidence type="ECO:0000313" key="2">
    <source>
        <dbReference type="EMBL" id="QHT68478.1"/>
    </source>
</evidence>
<keyword evidence="3" id="KW-1185">Reference proteome</keyword>
<dbReference type="Gene3D" id="3.10.450.50">
    <property type="match status" value="1"/>
</dbReference>
<dbReference type="InterPro" id="IPR032710">
    <property type="entry name" value="NTF2-like_dom_sf"/>
</dbReference>
<accession>A0A6C0GKC8</accession>